<gene>
    <name evidence="2" type="ORF">ACFFTU_09805</name>
</gene>
<name>A0ABV5PAM6_STRCM</name>
<organism evidence="2 3">
    <name type="scientific">Streptomyces cremeus</name>
    <dbReference type="NCBI Taxonomy" id="66881"/>
    <lineage>
        <taxon>Bacteria</taxon>
        <taxon>Bacillati</taxon>
        <taxon>Actinomycetota</taxon>
        <taxon>Actinomycetes</taxon>
        <taxon>Kitasatosporales</taxon>
        <taxon>Streptomycetaceae</taxon>
        <taxon>Streptomyces</taxon>
    </lineage>
</organism>
<evidence type="ECO:0000313" key="2">
    <source>
        <dbReference type="EMBL" id="MFB9520240.1"/>
    </source>
</evidence>
<dbReference type="EMBL" id="JBHMCR010000005">
    <property type="protein sequence ID" value="MFB9520240.1"/>
    <property type="molecule type" value="Genomic_DNA"/>
</dbReference>
<feature type="region of interest" description="Disordered" evidence="1">
    <location>
        <begin position="37"/>
        <end position="64"/>
    </location>
</feature>
<dbReference type="RefSeq" id="WP_345227538.1">
    <property type="nucleotide sequence ID" value="NZ_BAAAXE010000014.1"/>
</dbReference>
<comment type="caution">
    <text evidence="2">The sequence shown here is derived from an EMBL/GenBank/DDBJ whole genome shotgun (WGS) entry which is preliminary data.</text>
</comment>
<evidence type="ECO:0000313" key="3">
    <source>
        <dbReference type="Proteomes" id="UP001589718"/>
    </source>
</evidence>
<accession>A0ABV5PAM6</accession>
<dbReference type="Proteomes" id="UP001589718">
    <property type="component" value="Unassembled WGS sequence"/>
</dbReference>
<evidence type="ECO:0000256" key="1">
    <source>
        <dbReference type="SAM" id="MobiDB-lite"/>
    </source>
</evidence>
<proteinExistence type="predicted"/>
<reference evidence="2 3" key="1">
    <citation type="submission" date="2024-09" db="EMBL/GenBank/DDBJ databases">
        <authorList>
            <person name="Sun Q."/>
            <person name="Mori K."/>
        </authorList>
    </citation>
    <scope>NUCLEOTIDE SEQUENCE [LARGE SCALE GENOMIC DNA]</scope>
    <source>
        <strain evidence="2 3">JCM 4362</strain>
    </source>
</reference>
<sequence>MLAKDGTVYLIGHCRANHAGKGDSTVLQAFIGDKPLPRAPTADKDGKSHFYSGECENLGGGHGP</sequence>
<keyword evidence="3" id="KW-1185">Reference proteome</keyword>
<protein>
    <submittedName>
        <fullName evidence="2">Uncharacterized protein</fullName>
    </submittedName>
</protein>